<gene>
    <name evidence="1" type="ORF">CEXT_452431</name>
</gene>
<accession>A0AAV4TE33</accession>
<comment type="caution">
    <text evidence="1">The sequence shown here is derived from an EMBL/GenBank/DDBJ whole genome shotgun (WGS) entry which is preliminary data.</text>
</comment>
<proteinExistence type="predicted"/>
<dbReference type="Proteomes" id="UP001054945">
    <property type="component" value="Unassembled WGS sequence"/>
</dbReference>
<evidence type="ECO:0000313" key="2">
    <source>
        <dbReference type="Proteomes" id="UP001054945"/>
    </source>
</evidence>
<evidence type="ECO:0000313" key="1">
    <source>
        <dbReference type="EMBL" id="GIY43642.1"/>
    </source>
</evidence>
<keyword evidence="2" id="KW-1185">Reference proteome</keyword>
<dbReference type="EMBL" id="BPLR01011000">
    <property type="protein sequence ID" value="GIY43642.1"/>
    <property type="molecule type" value="Genomic_DNA"/>
</dbReference>
<protein>
    <submittedName>
        <fullName evidence="1">Uncharacterized protein</fullName>
    </submittedName>
</protein>
<reference evidence="1 2" key="1">
    <citation type="submission" date="2021-06" db="EMBL/GenBank/DDBJ databases">
        <title>Caerostris extrusa draft genome.</title>
        <authorList>
            <person name="Kono N."/>
            <person name="Arakawa K."/>
        </authorList>
    </citation>
    <scope>NUCLEOTIDE SEQUENCE [LARGE SCALE GENOMIC DNA]</scope>
</reference>
<name>A0AAV4TE33_CAEEX</name>
<sequence length="246" mass="28107">MKHFFRIANDRFKVIRTLCRRLLKTPHPEIAWWKKRNRLPARGYPWAAAEVFFLSISLRPCLQAAVTEAGVIVCTVSEPPRLSLARNRVARGIGFTRRRQLAKQVQATCSPCSLGTISLLEESLRVEENKKNKDSSANGLVFCYARRTLWNRCKKDWKFLNLFVWISKTDCCCCCCCVPRHSVKIFDGCFCFRVLANLARLKTKNTRRTKAVSSFDNLMTKLPVVSSALLKTTEQNASLSVSRINN</sequence>
<dbReference type="AlphaFoldDB" id="A0AAV4TE33"/>
<organism evidence="1 2">
    <name type="scientific">Caerostris extrusa</name>
    <name type="common">Bark spider</name>
    <name type="synonym">Caerostris bankana</name>
    <dbReference type="NCBI Taxonomy" id="172846"/>
    <lineage>
        <taxon>Eukaryota</taxon>
        <taxon>Metazoa</taxon>
        <taxon>Ecdysozoa</taxon>
        <taxon>Arthropoda</taxon>
        <taxon>Chelicerata</taxon>
        <taxon>Arachnida</taxon>
        <taxon>Araneae</taxon>
        <taxon>Araneomorphae</taxon>
        <taxon>Entelegynae</taxon>
        <taxon>Araneoidea</taxon>
        <taxon>Araneidae</taxon>
        <taxon>Caerostris</taxon>
    </lineage>
</organism>